<evidence type="ECO:0000259" key="2">
    <source>
        <dbReference type="Pfam" id="PF24173"/>
    </source>
</evidence>
<dbReference type="Proteomes" id="UP000772434">
    <property type="component" value="Unassembled WGS sequence"/>
</dbReference>
<dbReference type="InterPro" id="IPR049362">
    <property type="entry name" value="TTI1_rpt"/>
</dbReference>
<evidence type="ECO:0000256" key="1">
    <source>
        <dbReference type="SAM" id="MobiDB-lite"/>
    </source>
</evidence>
<comment type="caution">
    <text evidence="4">The sequence shown here is derived from an EMBL/GenBank/DDBJ whole genome shotgun (WGS) entry which is preliminary data.</text>
</comment>
<accession>A0A9P5UD55</accession>
<feature type="region of interest" description="Disordered" evidence="1">
    <location>
        <begin position="284"/>
        <end position="305"/>
    </location>
</feature>
<name>A0A9P5UD55_9AGAR</name>
<dbReference type="InterPro" id="IPR011989">
    <property type="entry name" value="ARM-like"/>
</dbReference>
<dbReference type="InterPro" id="IPR016024">
    <property type="entry name" value="ARM-type_fold"/>
</dbReference>
<dbReference type="Pfam" id="PF21547">
    <property type="entry name" value="TTI1"/>
    <property type="match status" value="1"/>
</dbReference>
<reference evidence="4" key="1">
    <citation type="submission" date="2020-11" db="EMBL/GenBank/DDBJ databases">
        <authorList>
            <consortium name="DOE Joint Genome Institute"/>
            <person name="Ahrendt S."/>
            <person name="Riley R."/>
            <person name="Andreopoulos W."/>
            <person name="Labutti K."/>
            <person name="Pangilinan J."/>
            <person name="Ruiz-Duenas F.J."/>
            <person name="Barrasa J.M."/>
            <person name="Sanchez-Garcia M."/>
            <person name="Camarero S."/>
            <person name="Miyauchi S."/>
            <person name="Serrano A."/>
            <person name="Linde D."/>
            <person name="Babiker R."/>
            <person name="Drula E."/>
            <person name="Ayuso-Fernandez I."/>
            <person name="Pacheco R."/>
            <person name="Padilla G."/>
            <person name="Ferreira P."/>
            <person name="Barriuso J."/>
            <person name="Kellner H."/>
            <person name="Castanera R."/>
            <person name="Alfaro M."/>
            <person name="Ramirez L."/>
            <person name="Pisabarro A.G."/>
            <person name="Kuo A."/>
            <person name="Tritt A."/>
            <person name="Lipzen A."/>
            <person name="He G."/>
            <person name="Yan M."/>
            <person name="Ng V."/>
            <person name="Cullen D."/>
            <person name="Martin F."/>
            <person name="Rosso M.-N."/>
            <person name="Henrissat B."/>
            <person name="Hibbett D."/>
            <person name="Martinez A.T."/>
            <person name="Grigoriev I.V."/>
        </authorList>
    </citation>
    <scope>NUCLEOTIDE SEQUENCE</scope>
    <source>
        <strain evidence="4">AH 40177</strain>
    </source>
</reference>
<proteinExistence type="predicted"/>
<feature type="region of interest" description="Disordered" evidence="1">
    <location>
        <begin position="848"/>
        <end position="899"/>
    </location>
</feature>
<evidence type="ECO:0000313" key="4">
    <source>
        <dbReference type="EMBL" id="KAF9074822.1"/>
    </source>
</evidence>
<dbReference type="SUPFAM" id="SSF48371">
    <property type="entry name" value="ARM repeat"/>
    <property type="match status" value="1"/>
</dbReference>
<dbReference type="InterPro" id="IPR052587">
    <property type="entry name" value="TELO2-interacting_protein_1"/>
</dbReference>
<dbReference type="Pfam" id="PF24173">
    <property type="entry name" value="TPR_TTI1_N"/>
    <property type="match status" value="1"/>
</dbReference>
<organism evidence="4 5">
    <name type="scientific">Rhodocollybia butyracea</name>
    <dbReference type="NCBI Taxonomy" id="206335"/>
    <lineage>
        <taxon>Eukaryota</taxon>
        <taxon>Fungi</taxon>
        <taxon>Dikarya</taxon>
        <taxon>Basidiomycota</taxon>
        <taxon>Agaricomycotina</taxon>
        <taxon>Agaricomycetes</taxon>
        <taxon>Agaricomycetidae</taxon>
        <taxon>Agaricales</taxon>
        <taxon>Marasmiineae</taxon>
        <taxon>Omphalotaceae</taxon>
        <taxon>Rhodocollybia</taxon>
    </lineage>
</organism>
<feature type="compositionally biased region" description="Acidic residues" evidence="1">
    <location>
        <begin position="877"/>
        <end position="894"/>
    </location>
</feature>
<feature type="compositionally biased region" description="Basic and acidic residues" evidence="1">
    <location>
        <begin position="862"/>
        <end position="876"/>
    </location>
</feature>
<gene>
    <name evidence="4" type="ORF">BDP27DRAFT_1390255</name>
</gene>
<dbReference type="InterPro" id="IPR057567">
    <property type="entry name" value="TPR_TTI1_C"/>
</dbReference>
<dbReference type="Gene3D" id="1.25.10.10">
    <property type="entry name" value="Leucine-rich Repeat Variant"/>
    <property type="match status" value="1"/>
</dbReference>
<keyword evidence="5" id="KW-1185">Reference proteome</keyword>
<dbReference type="AlphaFoldDB" id="A0A9P5UD55"/>
<dbReference type="PANTHER" id="PTHR18460">
    <property type="entry name" value="TEL2 INTERACTING PROTEIN 1 TTI1 FAMILY MEMBER"/>
    <property type="match status" value="1"/>
</dbReference>
<dbReference type="Pfam" id="PF24181">
    <property type="entry name" value="TPR_TTI1_C"/>
    <property type="match status" value="1"/>
</dbReference>
<feature type="domain" description="TTI1 N-terminal TPR" evidence="2">
    <location>
        <begin position="7"/>
        <end position="372"/>
    </location>
</feature>
<feature type="domain" description="TTI1 C-terminal TPR" evidence="3">
    <location>
        <begin position="800"/>
        <end position="1090"/>
    </location>
</feature>
<dbReference type="GO" id="GO:0005737">
    <property type="term" value="C:cytoplasm"/>
    <property type="evidence" value="ECO:0007669"/>
    <property type="project" value="TreeGrafter"/>
</dbReference>
<dbReference type="OrthoDB" id="49511at2759"/>
<dbReference type="PANTHER" id="PTHR18460:SF3">
    <property type="entry name" value="TELO2-INTERACTING PROTEIN 1 HOMOLOG"/>
    <property type="match status" value="1"/>
</dbReference>
<evidence type="ECO:0000259" key="3">
    <source>
        <dbReference type="Pfam" id="PF24181"/>
    </source>
</evidence>
<protein>
    <submittedName>
        <fullName evidence="4">Armadillo-type protein</fullName>
    </submittedName>
</protein>
<sequence length="1129" mass="124290">MNASDHFKILKTICVPLMDASALSASSIPTVSRLLNELLEILRNIRSSGYSLNQSTIKYVFFPLYTLLNRNDSSAIPDQVLEKIFMVLQALCEDWWYYLELKDWEQLFMLCGSVIGSIGTKGKGKERADETKEAAVQCLLTLLRGRENDNGPLTPNQTRSRMNMFIEHAQTPSFIPILGQTLNSTLTSAECHSLPLQKATLDLLLIMLSVYFPGDLVVSVLPGVISTSCKLSLGAPGNKGWAKGTVVAKSLRVMQEVISRTIGDEPCIKAGAVVSVSNIEELTGLLSEQPPRQPPQKERQYGTTRTPSWLGQTSLQLLIAMKTLSSLVKHPTPSALNALCEFSAHVLLTTPTTLPQCQPLLLSYLLALSNAEFPSVSAKATDSLLDLLTTPSEARLSITRALMRITRDNLTALPVLLPSHVDSKVEHVAGIIEAICLLATRGDQNSLSSVASEIAKLLGPTGGVEKWGWSLLSVLELADPEVIVTRASAAQTMLENNPDASPWLPFPQPTLKNVSFTSTYESLVRMFHALGKAAGEAGLFAVEWFVSVGQSGKDSKAATGMWCACRLLEGISNVDLFQDPSTILKLSSRKKLEKLARALAKSTSQLWDGIGEDVLDVSSEDIPDNHQDPLESIQHVKGLVQLHDTLQISRGTPIGVRISSQPTLHRALSLQLLSLTAGILEARFAPLFIYTLYPILHSIVSPISFLSETALRALTFVTVCTSYASPANLLLSNFDYVLDSVSRRLNRQWLDVDATKVLTVMIRLVGADVVDRAGDVVEECFDRLDEYHGYEIVVEGLVEVLSEVMKVIRFEALSKQTDGTTLPIMQAQADQQKFDSFFEWFMHRHESPVDDDEDYGPAPRRAWGENDVQDKGKDKDNTEDEPESEAVLPDEEPPLDSSQALTKQVVQRSIYFLTHESVGIRARILDLLGSSVPVLSESSLMPSIHSAWPFILNRLADAEIIVVSAAAALVEALAAYMGSLMFRRIWDDVWPRFRTMLSKLELADKSNTINRRVRGGVGTESVYTHSHRLYRSIIKTMTAALRGVDPQDSSNWEVIVAFRRFLHSEAADELQQCARQLYVASGMVNADAVWLALTATSGQVASTSTKFLHEAQWNIVQNVSLILGELEPN</sequence>
<dbReference type="EMBL" id="JADNRY010000011">
    <property type="protein sequence ID" value="KAF9074822.1"/>
    <property type="molecule type" value="Genomic_DNA"/>
</dbReference>
<evidence type="ECO:0000313" key="5">
    <source>
        <dbReference type="Proteomes" id="UP000772434"/>
    </source>
</evidence>
<dbReference type="InterPro" id="IPR057566">
    <property type="entry name" value="TPR_TTI1_N"/>
</dbReference>